<dbReference type="AlphaFoldDB" id="A0A4R2RXN6"/>
<dbReference type="Proteomes" id="UP000294813">
    <property type="component" value="Unassembled WGS sequence"/>
</dbReference>
<dbReference type="Gene3D" id="1.10.150.20">
    <property type="entry name" value="5' to 3' exonuclease, C-terminal subdomain"/>
    <property type="match status" value="1"/>
</dbReference>
<comment type="caution">
    <text evidence="5">The sequence shown here is derived from an EMBL/GenBank/DDBJ whole genome shotgun (WGS) entry which is preliminary data.</text>
</comment>
<reference evidence="5 6" key="1">
    <citation type="submission" date="2019-03" db="EMBL/GenBank/DDBJ databases">
        <title>Genomic Encyclopedia of Type Strains, Phase IV (KMG-IV): sequencing the most valuable type-strain genomes for metagenomic binning, comparative biology and taxonomic classification.</title>
        <authorList>
            <person name="Goeker M."/>
        </authorList>
    </citation>
    <scope>NUCLEOTIDE SEQUENCE [LARGE SCALE GENOMIC DNA]</scope>
    <source>
        <strain evidence="5 6">DSM 11170</strain>
    </source>
</reference>
<dbReference type="SUPFAM" id="SSF56672">
    <property type="entry name" value="DNA/RNA polymerases"/>
    <property type="match status" value="1"/>
</dbReference>
<evidence type="ECO:0000256" key="2">
    <source>
        <dbReference type="ARBA" id="ARBA00022705"/>
    </source>
</evidence>
<dbReference type="GO" id="GO:0003887">
    <property type="term" value="F:DNA-directed DNA polymerase activity"/>
    <property type="evidence" value="ECO:0007669"/>
    <property type="project" value="UniProtKB-EC"/>
</dbReference>
<accession>A0A4R2RXN6</accession>
<sequence length="669" mass="75405">MGAVKHLSIDIETFSSVDITKAGLYKYVQSPDFEILLFAYSWDFGDVQLVDLAQGERLPQEVVFALADPNVIKHAYNASFEWYCINKFYYSPLPQWRCTMLHGLYCGYTAGLAATAVALGLPEDKRKMSIGSALIRTFCVPKKAKPKTQTTALFPQDPLPNRTMPHHEPEKWQLFRSYCKQDVVTEMEIEKRLSAFPIPEREQHLWVIDQQINAFGVAVDMSLVDGALQCDEIITAELMGEAVRLSGLDNPKSVKQLTKWLTMELGEEVANLKKETVKSMLNNTDDGAAKRMLEIRQELSKTSTKKYVVMKEAACEDGRIRGLLQFYGANRTGRWSSRMVQVQNLPRNYMKTLTHARDCVKAGKVDALKLIYGNIPDTLSQLIRTAFVPAPGHVFLVADFAAIEARIIAWLAGEQWRLEVFATHGKIYEASASQMFGVAIELITKGNPEYELRQKGKVAELALGYQGGPVALISMGALTMGLTEEELPDIVKRWRATNRRIVDLWFSLENAALEVMRTGQPVGVKGMLLAREGDYQNGQDFFTITLPSRRKLFYTRPFLHENDFGKEALHYHGINQKTKKWDRISTYGGKLVENVVQAIARDCLAESLIRLHYAGYKTAMHIHDEVVLDVPAERANLDEVCGIMGQPIEWAPGLVLKADGFETSFYKKD</sequence>
<dbReference type="CDD" id="cd08642">
    <property type="entry name" value="DNA_pol_A_pol_I_A"/>
    <property type="match status" value="1"/>
</dbReference>
<dbReference type="GO" id="GO:0003677">
    <property type="term" value="F:DNA binding"/>
    <property type="evidence" value="ECO:0007669"/>
    <property type="project" value="InterPro"/>
</dbReference>
<dbReference type="Pfam" id="PF00476">
    <property type="entry name" value="DNA_pol_A"/>
    <property type="match status" value="1"/>
</dbReference>
<dbReference type="EMBL" id="SLXT01000008">
    <property type="protein sequence ID" value="TCP64751.1"/>
    <property type="molecule type" value="Genomic_DNA"/>
</dbReference>
<name>A0A4R2RXN6_9FIRM</name>
<dbReference type="EC" id="2.7.7.7" evidence="1"/>
<dbReference type="PANTHER" id="PTHR10133">
    <property type="entry name" value="DNA POLYMERASE I"/>
    <property type="match status" value="1"/>
</dbReference>
<evidence type="ECO:0000313" key="5">
    <source>
        <dbReference type="EMBL" id="TCP64751.1"/>
    </source>
</evidence>
<proteinExistence type="predicted"/>
<organism evidence="5 6">
    <name type="scientific">Heliophilum fasciatum</name>
    <dbReference type="NCBI Taxonomy" id="35700"/>
    <lineage>
        <taxon>Bacteria</taxon>
        <taxon>Bacillati</taxon>
        <taxon>Bacillota</taxon>
        <taxon>Clostridia</taxon>
        <taxon>Eubacteriales</taxon>
        <taxon>Heliobacteriaceae</taxon>
        <taxon>Heliophilum</taxon>
    </lineage>
</organism>
<dbReference type="InterPro" id="IPR001098">
    <property type="entry name" value="DNA-dir_DNA_pol_A_palm_dom"/>
</dbReference>
<dbReference type="GO" id="GO:0006302">
    <property type="term" value="P:double-strand break repair"/>
    <property type="evidence" value="ECO:0007669"/>
    <property type="project" value="TreeGrafter"/>
</dbReference>
<evidence type="ECO:0000256" key="1">
    <source>
        <dbReference type="ARBA" id="ARBA00012417"/>
    </source>
</evidence>
<protein>
    <recommendedName>
        <fullName evidence="1">DNA-directed DNA polymerase</fullName>
        <ecNumber evidence="1">2.7.7.7</ecNumber>
    </recommendedName>
</protein>
<comment type="catalytic activity">
    <reaction evidence="3">
        <text>DNA(n) + a 2'-deoxyribonucleoside 5'-triphosphate = DNA(n+1) + diphosphate</text>
        <dbReference type="Rhea" id="RHEA:22508"/>
        <dbReference type="Rhea" id="RHEA-COMP:17339"/>
        <dbReference type="Rhea" id="RHEA-COMP:17340"/>
        <dbReference type="ChEBI" id="CHEBI:33019"/>
        <dbReference type="ChEBI" id="CHEBI:61560"/>
        <dbReference type="ChEBI" id="CHEBI:173112"/>
        <dbReference type="EC" id="2.7.7.7"/>
    </reaction>
</comment>
<keyword evidence="6" id="KW-1185">Reference proteome</keyword>
<dbReference type="InterPro" id="IPR043502">
    <property type="entry name" value="DNA/RNA_pol_sf"/>
</dbReference>
<evidence type="ECO:0000259" key="4">
    <source>
        <dbReference type="SMART" id="SM00482"/>
    </source>
</evidence>
<evidence type="ECO:0000313" key="6">
    <source>
        <dbReference type="Proteomes" id="UP000294813"/>
    </source>
</evidence>
<dbReference type="SMART" id="SM00482">
    <property type="entry name" value="POLAc"/>
    <property type="match status" value="1"/>
</dbReference>
<dbReference type="GO" id="GO:0006261">
    <property type="term" value="P:DNA-templated DNA replication"/>
    <property type="evidence" value="ECO:0007669"/>
    <property type="project" value="InterPro"/>
</dbReference>
<dbReference type="PANTHER" id="PTHR10133:SF27">
    <property type="entry name" value="DNA POLYMERASE NU"/>
    <property type="match status" value="1"/>
</dbReference>
<dbReference type="Gene3D" id="3.30.70.370">
    <property type="match status" value="1"/>
</dbReference>
<feature type="domain" description="DNA-directed DNA polymerase family A palm" evidence="4">
    <location>
        <begin position="380"/>
        <end position="634"/>
    </location>
</feature>
<evidence type="ECO:0000256" key="3">
    <source>
        <dbReference type="ARBA" id="ARBA00049244"/>
    </source>
</evidence>
<gene>
    <name evidence="5" type="ORF">EDD73_108104</name>
</gene>
<keyword evidence="2" id="KW-0235">DNA replication</keyword>
<dbReference type="InterPro" id="IPR002298">
    <property type="entry name" value="DNA_polymerase_A"/>
</dbReference>